<sequence length="1136" mass="124391">MKFLNYFNIIPIIFLLGLGWVTPLWAFVPPDDNDINLRLQGCRNDTNTEILPNGDFLPNADDNYTCQNPNGIEVNEFPYTDGNLGTLWKELDLVPFRLILTSSSNQQEVYNVHLAADYEDSTGNGAPYLGYDKINNIQVIPSDESNGFSTAGCLVTPIGTPVISDTIPGGANKVIYQEIEVTHPAGGTCVIDWTNRLAVGASQFPGSSLQAYIFKVDLNSEDTPPNDIRSGRQVISINVEQMELFSLRKDMSATSGTGQVWDIEKSLVSEELNLGDTCSTTPQTGDVTIRVEWSVKPIEGTDNAITIETNIYAKNNLNRNVLVDIEDKIYGVIDGINSNEEFLLETKPFTDIDVPAGKEVSVTHTYIQLNTSPDDVLGLRDQATATFKDPISDIPESPEEFDILPLVANFVLIPIPNGDGIQVVGEGLPNVNISETEVLTGSGISYFVSDVQGISGSFFDGDENPITQPDSNNPIGPGVELVWKALNQSPDSCSAGESNICSVEITKTVSAQPFSTVSGTLKDWATLTSSINDNEQSLPLSLTSGTEEAPFTVNITGAPLVDLNVTLTVPAPAEALVCRVEVTNAIEEVVGTLIYDFNTTNTRTESLTGQEPDTYTATVLECGDLIGMTTMIADLTLSGESLSNEDCSDTLAFEFTSPEPELPVLVEVNKVTHPVGQEDGWIMTLEGGNLQAPVILETSDSDNTAFERFQGDSGDLELGEGTYTITETLKDGWVQTASTGCEFTVTLPDDAGTTKQCTFTNKILGKIIIHKETKPKYGTGFTFLHDIDYTNEFTLDHGQSQIFYDVVPGSYQVKEADPAPDFELKKLTCTESVADNSQTDTNTRTASIELDPGEVVECTFINRENGMVVINKLTNGHATEDEWKFTLSGPGIDTYALTPPNVVDFDGAKLTPNKKYTLCEVDVPFGWVPVWFVDSDKDGYADQKLDMDVKSPKASIIKSLATSNVFNPYAGQKMDLKGDMTFCVNFKVKPGQTLNFKVDNVQFKKPDEPKQEPPKDKCHNEPIYGQYLSYDYFQSSDDWVGYYHVDDCEKASTLLKKKVSKNNSGYLASKLYKAKLHHAFGQASCDSAYNAMSQSHKMLEDHGYSGEGHNFSAKERRKAKRLARDLDSYISNNLCP</sequence>
<keyword evidence="3" id="KW-1185">Reference proteome</keyword>
<comment type="caution">
    <text evidence="2">The sequence shown here is derived from an EMBL/GenBank/DDBJ whole genome shotgun (WGS) entry which is preliminary data.</text>
</comment>
<evidence type="ECO:0000313" key="2">
    <source>
        <dbReference type="EMBL" id="MCQ1061060.1"/>
    </source>
</evidence>
<dbReference type="Pfam" id="PF24514">
    <property type="entry name" value="SpaA_4"/>
    <property type="match status" value="1"/>
</dbReference>
<reference evidence="2 3" key="1">
    <citation type="submission" date="2022-07" db="EMBL/GenBank/DDBJ databases">
        <title>Photobacterium pectinilyticum sp. nov., a marine bacterium isolated from surface seawater of Qingdao offshore.</title>
        <authorList>
            <person name="Wang X."/>
        </authorList>
    </citation>
    <scope>NUCLEOTIDE SEQUENCE [LARGE SCALE GENOMIC DNA]</scope>
    <source>
        <strain evidence="2 3">ZSDE20</strain>
    </source>
</reference>
<name>A0ABT1N8J9_9GAMM</name>
<feature type="domain" description="SpaA-like prealbumin fold" evidence="1">
    <location>
        <begin position="768"/>
        <end position="863"/>
    </location>
</feature>
<dbReference type="Gene3D" id="2.60.40.1140">
    <property type="entry name" value="Collagen-binding surface protein Cna, B-type domain"/>
    <property type="match status" value="1"/>
</dbReference>
<accession>A0ABT1N8J9</accession>
<evidence type="ECO:0000313" key="3">
    <source>
        <dbReference type="Proteomes" id="UP001524460"/>
    </source>
</evidence>
<gene>
    <name evidence="2" type="ORF">NHN17_23760</name>
</gene>
<dbReference type="RefSeq" id="WP_255045158.1">
    <property type="nucleotide sequence ID" value="NZ_JANEYT010000108.1"/>
</dbReference>
<dbReference type="InterPro" id="IPR055371">
    <property type="entry name" value="SpaA_PFL_dom_4"/>
</dbReference>
<evidence type="ECO:0000259" key="1">
    <source>
        <dbReference type="Pfam" id="PF24514"/>
    </source>
</evidence>
<dbReference type="EMBL" id="JANEYT010000108">
    <property type="protein sequence ID" value="MCQ1061060.1"/>
    <property type="molecule type" value="Genomic_DNA"/>
</dbReference>
<dbReference type="Proteomes" id="UP001524460">
    <property type="component" value="Unassembled WGS sequence"/>
</dbReference>
<organism evidence="2 3">
    <name type="scientific">Photobacterium pectinilyticum</name>
    <dbReference type="NCBI Taxonomy" id="2906793"/>
    <lineage>
        <taxon>Bacteria</taxon>
        <taxon>Pseudomonadati</taxon>
        <taxon>Pseudomonadota</taxon>
        <taxon>Gammaproteobacteria</taxon>
        <taxon>Vibrionales</taxon>
        <taxon>Vibrionaceae</taxon>
        <taxon>Photobacterium</taxon>
    </lineage>
</organism>
<protein>
    <recommendedName>
        <fullName evidence="1">SpaA-like prealbumin fold domain-containing protein</fullName>
    </recommendedName>
</protein>
<proteinExistence type="predicted"/>